<evidence type="ECO:0000259" key="4">
    <source>
        <dbReference type="PROSITE" id="PS50893"/>
    </source>
</evidence>
<dbReference type="AlphaFoldDB" id="Q67NE2"/>
<dbReference type="InterPro" id="IPR003593">
    <property type="entry name" value="AAA+_ATPase"/>
</dbReference>
<dbReference type="SUPFAM" id="SSF52540">
    <property type="entry name" value="P-loop containing nucleoside triphosphate hydrolases"/>
    <property type="match status" value="1"/>
</dbReference>
<dbReference type="InterPro" id="IPR027417">
    <property type="entry name" value="P-loop_NTPase"/>
</dbReference>
<feature type="domain" description="ABC transporter" evidence="4">
    <location>
        <begin position="11"/>
        <end position="241"/>
    </location>
</feature>
<dbReference type="InterPro" id="IPR050763">
    <property type="entry name" value="ABC_transporter_ATP-binding"/>
</dbReference>
<dbReference type="Gene3D" id="3.40.50.300">
    <property type="entry name" value="P-loop containing nucleotide triphosphate hydrolases"/>
    <property type="match status" value="1"/>
</dbReference>
<dbReference type="PROSITE" id="PS00211">
    <property type="entry name" value="ABC_TRANSPORTER_1"/>
    <property type="match status" value="1"/>
</dbReference>
<organism evidence="5 6">
    <name type="scientific">Symbiobacterium thermophilum (strain DSM 24528 / JCM 14929 / IAM 14863 / T)</name>
    <dbReference type="NCBI Taxonomy" id="292459"/>
    <lineage>
        <taxon>Bacteria</taxon>
        <taxon>Bacillati</taxon>
        <taxon>Bacillota</taxon>
        <taxon>Clostridia</taxon>
        <taxon>Eubacteriales</taxon>
        <taxon>Symbiobacteriaceae</taxon>
        <taxon>Symbiobacterium</taxon>
    </lineage>
</organism>
<dbReference type="KEGG" id="sth:STH1816"/>
<dbReference type="InterPro" id="IPR003439">
    <property type="entry name" value="ABC_transporter-like_ATP-bd"/>
</dbReference>
<dbReference type="HOGENOM" id="CLU_000604_1_2_9"/>
<keyword evidence="3 5" id="KW-0067">ATP-binding</keyword>
<keyword evidence="2" id="KW-0547">Nucleotide-binding</keyword>
<dbReference type="PANTHER" id="PTHR42711:SF16">
    <property type="entry name" value="ABC TRANSPORTER ATP-BINDING PROTEIN"/>
    <property type="match status" value="1"/>
</dbReference>
<gene>
    <name evidence="5" type="ordered locus">STH1816</name>
</gene>
<reference evidence="5 6" key="1">
    <citation type="journal article" date="2004" name="Nucleic Acids Res.">
        <title>Genome sequence of Symbiobacterium thermophilum, an uncultivable bacterium that depends on microbial commensalism.</title>
        <authorList>
            <person name="Ueda K."/>
            <person name="Yamashita A."/>
            <person name="Ishikawa J."/>
            <person name="Shimada M."/>
            <person name="Watsuji T."/>
            <person name="Morimura K."/>
            <person name="Ikeda H."/>
            <person name="Hattori M."/>
            <person name="Beppu T."/>
        </authorList>
    </citation>
    <scope>NUCLEOTIDE SEQUENCE [LARGE SCALE GENOMIC DNA]</scope>
    <source>
        <strain evidence="6">T / IAM 14863</strain>
    </source>
</reference>
<protein>
    <submittedName>
        <fullName evidence="5">ABC transporter ATP-binding protein</fullName>
    </submittedName>
</protein>
<evidence type="ECO:0000256" key="2">
    <source>
        <dbReference type="ARBA" id="ARBA00022741"/>
    </source>
</evidence>
<dbReference type="EMBL" id="AP006840">
    <property type="protein sequence ID" value="BAD40801.1"/>
    <property type="molecule type" value="Genomic_DNA"/>
</dbReference>
<dbReference type="SMART" id="SM00382">
    <property type="entry name" value="AAA"/>
    <property type="match status" value="1"/>
</dbReference>
<evidence type="ECO:0000313" key="5">
    <source>
        <dbReference type="EMBL" id="BAD40801.1"/>
    </source>
</evidence>
<name>Q67NE2_SYMTH</name>
<dbReference type="Pfam" id="PF00005">
    <property type="entry name" value="ABC_tran"/>
    <property type="match status" value="1"/>
</dbReference>
<dbReference type="PROSITE" id="PS50893">
    <property type="entry name" value="ABC_TRANSPORTER_2"/>
    <property type="match status" value="1"/>
</dbReference>
<evidence type="ECO:0000313" key="6">
    <source>
        <dbReference type="Proteomes" id="UP000000417"/>
    </source>
</evidence>
<sequence>MRTTVATEPAILLENLTKSYNGHPAVQGLNLAVRPGEIFGFLGPNGAGKTTTMKMMVGLLPPTSGRVVILGHDVWRNPGPAKRAIGYVPDTPILHELLTAREFLWFMADLYGMSRAEGKARAEELLQMMGLTPQADRLIRDFSLGMKRKMAIATALLHRPRVLLLDEVTNGLDARAAREVKDLIRAWARAGVAVVLTTHVLSVAEELSDRIGLIHRGRLIAEGTAADLARQAGIPGANLEETFLALTGDELPAEDRDTEGEAR</sequence>
<evidence type="ECO:0000256" key="3">
    <source>
        <dbReference type="ARBA" id="ARBA00022840"/>
    </source>
</evidence>
<dbReference type="InterPro" id="IPR017871">
    <property type="entry name" value="ABC_transporter-like_CS"/>
</dbReference>
<dbReference type="GO" id="GO:0005524">
    <property type="term" value="F:ATP binding"/>
    <property type="evidence" value="ECO:0007669"/>
    <property type="project" value="UniProtKB-KW"/>
</dbReference>
<keyword evidence="6" id="KW-1185">Reference proteome</keyword>
<dbReference type="PANTHER" id="PTHR42711">
    <property type="entry name" value="ABC TRANSPORTER ATP-BINDING PROTEIN"/>
    <property type="match status" value="1"/>
</dbReference>
<dbReference type="GO" id="GO:0016887">
    <property type="term" value="F:ATP hydrolysis activity"/>
    <property type="evidence" value="ECO:0007669"/>
    <property type="project" value="InterPro"/>
</dbReference>
<dbReference type="eggNOG" id="COG1131">
    <property type="taxonomic scope" value="Bacteria"/>
</dbReference>
<keyword evidence="1" id="KW-0813">Transport</keyword>
<dbReference type="STRING" id="292459.STH1816"/>
<evidence type="ECO:0000256" key="1">
    <source>
        <dbReference type="ARBA" id="ARBA00022448"/>
    </source>
</evidence>
<accession>Q67NE2</accession>
<proteinExistence type="predicted"/>
<dbReference type="Proteomes" id="UP000000417">
    <property type="component" value="Chromosome"/>
</dbReference>